<dbReference type="Proteomes" id="UP000481109">
    <property type="component" value="Unassembled WGS sequence"/>
</dbReference>
<sequence length="74" mass="7738">MGMGGCILLIAGGAILTFATNWEMQGVNLDIVGIILMLVGIIGVAAFSSAARKRRVITPGGTVVDDRQTGRTYE</sequence>
<name>A0A6G4XRN5_9ACTN</name>
<keyword evidence="4" id="KW-1185">Reference proteome</keyword>
<organism evidence="3 4">
    <name type="scientific">Streptomyces mesophilus</name>
    <dbReference type="NCBI Taxonomy" id="1775132"/>
    <lineage>
        <taxon>Bacteria</taxon>
        <taxon>Bacillati</taxon>
        <taxon>Actinomycetota</taxon>
        <taxon>Actinomycetes</taxon>
        <taxon>Kitasatosporales</taxon>
        <taxon>Streptomycetaceae</taxon>
        <taxon>Streptomyces</taxon>
    </lineage>
</organism>
<evidence type="ECO:0000313" key="3">
    <source>
        <dbReference type="EMBL" id="NGO79467.1"/>
    </source>
</evidence>
<comment type="caution">
    <text evidence="3">The sequence shown here is derived from an EMBL/GenBank/DDBJ whole genome shotgun (WGS) entry which is preliminary data.</text>
</comment>
<keyword evidence="1" id="KW-1133">Transmembrane helix</keyword>
<proteinExistence type="predicted"/>
<evidence type="ECO:0000256" key="1">
    <source>
        <dbReference type="SAM" id="Phobius"/>
    </source>
</evidence>
<gene>
    <name evidence="3" type="ORF">G6045_28005</name>
</gene>
<dbReference type="RefSeq" id="WP_165334909.1">
    <property type="nucleotide sequence ID" value="NZ_JAAKZW010000152.1"/>
</dbReference>
<feature type="transmembrane region" description="Helical" evidence="1">
    <location>
        <begin position="29"/>
        <end position="47"/>
    </location>
</feature>
<evidence type="ECO:0000259" key="2">
    <source>
        <dbReference type="Pfam" id="PF20059"/>
    </source>
</evidence>
<evidence type="ECO:0000313" key="4">
    <source>
        <dbReference type="Proteomes" id="UP000481109"/>
    </source>
</evidence>
<protein>
    <recommendedName>
        <fullName evidence="2">DUF6458 domain-containing protein</fullName>
    </recommendedName>
</protein>
<dbReference type="EMBL" id="JAAKZW010000152">
    <property type="protein sequence ID" value="NGO79467.1"/>
    <property type="molecule type" value="Genomic_DNA"/>
</dbReference>
<feature type="domain" description="DUF6458" evidence="2">
    <location>
        <begin position="1"/>
        <end position="57"/>
    </location>
</feature>
<accession>A0A6G4XRN5</accession>
<dbReference type="Pfam" id="PF20059">
    <property type="entry name" value="DUF6458"/>
    <property type="match status" value="1"/>
</dbReference>
<keyword evidence="1" id="KW-0812">Transmembrane</keyword>
<dbReference type="AlphaFoldDB" id="A0A6G4XRN5"/>
<dbReference type="InterPro" id="IPR045597">
    <property type="entry name" value="DUF6458"/>
</dbReference>
<keyword evidence="1" id="KW-0472">Membrane</keyword>
<reference evidence="3 4" key="1">
    <citation type="submission" date="2020-02" db="EMBL/GenBank/DDBJ databases">
        <title>Whole-genome analyses of novel actinobacteria.</title>
        <authorList>
            <person name="Sahin N."/>
            <person name="Tokatli A."/>
        </authorList>
    </citation>
    <scope>NUCLEOTIDE SEQUENCE [LARGE SCALE GENOMIC DNA]</scope>
    <source>
        <strain evidence="3 4">YC504</strain>
    </source>
</reference>